<dbReference type="InterPro" id="IPR012337">
    <property type="entry name" value="RNaseH-like_sf"/>
</dbReference>
<feature type="domain" description="Exonuclease" evidence="2">
    <location>
        <begin position="26"/>
        <end position="197"/>
    </location>
</feature>
<evidence type="ECO:0000313" key="3">
    <source>
        <dbReference type="EMBL" id="MDE5414728.1"/>
    </source>
</evidence>
<dbReference type="NCBIfam" id="TIGR00573">
    <property type="entry name" value="dnaq"/>
    <property type="match status" value="1"/>
</dbReference>
<dbReference type="InterPro" id="IPR013520">
    <property type="entry name" value="Ribonucl_H"/>
</dbReference>
<evidence type="ECO:0000313" key="4">
    <source>
        <dbReference type="Proteomes" id="UP001148125"/>
    </source>
</evidence>
<comment type="caution">
    <text evidence="3">The sequence shown here is derived from an EMBL/GenBank/DDBJ whole genome shotgun (WGS) entry which is preliminary data.</text>
</comment>
<dbReference type="PANTHER" id="PTHR30231">
    <property type="entry name" value="DNA POLYMERASE III SUBUNIT EPSILON"/>
    <property type="match status" value="1"/>
</dbReference>
<dbReference type="EMBL" id="JAOTPO010000010">
    <property type="protein sequence ID" value="MDE5414728.1"/>
    <property type="molecule type" value="Genomic_DNA"/>
</dbReference>
<sequence length="221" mass="25410">MFWKKKLLHYQLDQQPSLDTPLRDLSFTVFDTETTGFAVGGKDRVIEIGAVQVEGLMVTDNRFQTYVNPERNIPPEITTLTGIAQHHVENAPKSVEAIESFFQFIEKTKSGGWVGHYLSFDVMVLRKELQRAKFTFEQPLYIDTLDMLGYLCPSWDMRDLEQYARSFGTNIYERHSAIGDALTTAHLFVELLRLLEDRGKTTLADLVQVTDANNRNRVLQF</sequence>
<dbReference type="GO" id="GO:0004527">
    <property type="term" value="F:exonuclease activity"/>
    <property type="evidence" value="ECO:0007669"/>
    <property type="project" value="UniProtKB-KW"/>
</dbReference>
<dbReference type="Gene3D" id="3.30.420.10">
    <property type="entry name" value="Ribonuclease H-like superfamily/Ribonuclease H"/>
    <property type="match status" value="1"/>
</dbReference>
<dbReference type="Pfam" id="PF00929">
    <property type="entry name" value="RNase_T"/>
    <property type="match status" value="1"/>
</dbReference>
<dbReference type="SMART" id="SM00479">
    <property type="entry name" value="EXOIII"/>
    <property type="match status" value="1"/>
</dbReference>
<keyword evidence="1 3" id="KW-0378">Hydrolase</keyword>
<name>A0ABT5VGZ6_9BACI</name>
<accession>A0ABT5VGZ6</accession>
<dbReference type="PANTHER" id="PTHR30231:SF41">
    <property type="entry name" value="DNA POLYMERASE III SUBUNIT EPSILON"/>
    <property type="match status" value="1"/>
</dbReference>
<organism evidence="3 4">
    <name type="scientific">Alkalihalobacterium chitinilyticum</name>
    <dbReference type="NCBI Taxonomy" id="2980103"/>
    <lineage>
        <taxon>Bacteria</taxon>
        <taxon>Bacillati</taxon>
        <taxon>Bacillota</taxon>
        <taxon>Bacilli</taxon>
        <taxon>Bacillales</taxon>
        <taxon>Bacillaceae</taxon>
        <taxon>Alkalihalobacterium</taxon>
    </lineage>
</organism>
<evidence type="ECO:0000259" key="2">
    <source>
        <dbReference type="SMART" id="SM00479"/>
    </source>
</evidence>
<proteinExistence type="predicted"/>
<reference evidence="3" key="1">
    <citation type="submission" date="2024-05" db="EMBL/GenBank/DDBJ databases">
        <title>Alkalihalobacillus sp. strain MEB203 novel alkaliphilic bacterium from Lonar Lake, India.</title>
        <authorList>
            <person name="Joshi A."/>
            <person name="Thite S."/>
            <person name="Mengade P."/>
        </authorList>
    </citation>
    <scope>NUCLEOTIDE SEQUENCE</scope>
    <source>
        <strain evidence="3">MEB 203</strain>
    </source>
</reference>
<keyword evidence="4" id="KW-1185">Reference proteome</keyword>
<dbReference type="Proteomes" id="UP001148125">
    <property type="component" value="Unassembled WGS sequence"/>
</dbReference>
<dbReference type="SUPFAM" id="SSF53098">
    <property type="entry name" value="Ribonuclease H-like"/>
    <property type="match status" value="1"/>
</dbReference>
<dbReference type="CDD" id="cd06127">
    <property type="entry name" value="DEDDh"/>
    <property type="match status" value="1"/>
</dbReference>
<dbReference type="InterPro" id="IPR036397">
    <property type="entry name" value="RNaseH_sf"/>
</dbReference>
<keyword evidence="1 3" id="KW-0269">Exonuclease</keyword>
<dbReference type="RefSeq" id="WP_275119333.1">
    <property type="nucleotide sequence ID" value="NZ_JAOTPO010000010.1"/>
</dbReference>
<protein>
    <submittedName>
        <fullName evidence="3">3'-5' exonuclease</fullName>
    </submittedName>
</protein>
<dbReference type="InterPro" id="IPR006054">
    <property type="entry name" value="DnaQ"/>
</dbReference>
<gene>
    <name evidence="3" type="ORF">N7Z68_15215</name>
</gene>
<evidence type="ECO:0000256" key="1">
    <source>
        <dbReference type="ARBA" id="ARBA00022839"/>
    </source>
</evidence>
<keyword evidence="1 3" id="KW-0540">Nuclease</keyword>